<feature type="region of interest" description="Disordered" evidence="1">
    <location>
        <begin position="182"/>
        <end position="205"/>
    </location>
</feature>
<name>A0A2N5UVE3_9BASI</name>
<sequence>MMGSSAAQVLHINSRCQIPLTSAQPLTSLTSNYVSSITLIAETQTIYHHHSYSLLDSDSLPVNNMIRPNISNVNHRYPPNTMVPPNRGSVSPMHTRSLLSSKGAQSAQIGSTACAMRTLSGNSLARYDPIAGGTARTRVSSTPSLGNQQDLVAANHQLPTLGNGGEDQGLDILADFEDYPEISDDRRPVSAGSTPHPLPGAMGHSAVDLRPLHQQDRSSTGYAQRVDHSSLLPLDIEIVDSLQTLLGIDNNNQRLMTELCSVPAAQREILHVRMYVSLRQMLASLPTAPVVPVAPVGPVAPGARDHHYHSPIRNICRHQIRSILMEPALEAYTRMHDPDGRMYTQTPLACMRRWVATQTTAFMAEHLPNQYEQGDTLAVASVNAFLRNLVKHERTTMRNLLLTNVKRDADRPRVGVVPRLYDLFFVIERGFRSRDQIRSNDAIERSMTPVLRVRIAMIRMITAHHFLHRPPGDNQSQWDVIDNQLERIRTWSDHTKQAFTRLLVLRDRQLFTGRALIKDIDINLVRLPTNEEVEELRQAMAVGAGGQDEEEDKDGL</sequence>
<protein>
    <submittedName>
        <fullName evidence="2">Uncharacterized protein</fullName>
    </submittedName>
</protein>
<accession>A0A2N5UVE3</accession>
<dbReference type="Proteomes" id="UP000235392">
    <property type="component" value="Unassembled WGS sequence"/>
</dbReference>
<organism evidence="2 3">
    <name type="scientific">Puccinia coronata f. sp. avenae</name>
    <dbReference type="NCBI Taxonomy" id="200324"/>
    <lineage>
        <taxon>Eukaryota</taxon>
        <taxon>Fungi</taxon>
        <taxon>Dikarya</taxon>
        <taxon>Basidiomycota</taxon>
        <taxon>Pucciniomycotina</taxon>
        <taxon>Pucciniomycetes</taxon>
        <taxon>Pucciniales</taxon>
        <taxon>Pucciniaceae</taxon>
        <taxon>Puccinia</taxon>
    </lineage>
</organism>
<gene>
    <name evidence="2" type="ORF">PCASD_05645</name>
</gene>
<dbReference type="EMBL" id="PGCI01000086">
    <property type="protein sequence ID" value="PLW41729.1"/>
    <property type="molecule type" value="Genomic_DNA"/>
</dbReference>
<evidence type="ECO:0000313" key="3">
    <source>
        <dbReference type="Proteomes" id="UP000235392"/>
    </source>
</evidence>
<proteinExistence type="predicted"/>
<evidence type="ECO:0000256" key="1">
    <source>
        <dbReference type="SAM" id="MobiDB-lite"/>
    </source>
</evidence>
<evidence type="ECO:0000313" key="2">
    <source>
        <dbReference type="EMBL" id="PLW41729.1"/>
    </source>
</evidence>
<dbReference type="AlphaFoldDB" id="A0A2N5UVE3"/>
<reference evidence="2 3" key="1">
    <citation type="submission" date="2017-11" db="EMBL/GenBank/DDBJ databases">
        <title>De novo assembly and phasing of dikaryotic genomes from two isolates of Puccinia coronata f. sp. avenae, the causal agent of oat crown rust.</title>
        <authorList>
            <person name="Miller M.E."/>
            <person name="Zhang Y."/>
            <person name="Omidvar V."/>
            <person name="Sperschneider J."/>
            <person name="Schwessinger B."/>
            <person name="Raley C."/>
            <person name="Palmer J.M."/>
            <person name="Garnica D."/>
            <person name="Upadhyaya N."/>
            <person name="Rathjen J."/>
            <person name="Taylor J.M."/>
            <person name="Park R.F."/>
            <person name="Dodds P.N."/>
            <person name="Hirsch C.D."/>
            <person name="Kianian S.F."/>
            <person name="Figueroa M."/>
        </authorList>
    </citation>
    <scope>NUCLEOTIDE SEQUENCE [LARGE SCALE GENOMIC DNA]</scope>
    <source>
        <strain evidence="2">12SD80</strain>
    </source>
</reference>
<comment type="caution">
    <text evidence="2">The sequence shown here is derived from an EMBL/GenBank/DDBJ whole genome shotgun (WGS) entry which is preliminary data.</text>
</comment>